<feature type="binding site" evidence="9">
    <location>
        <position position="206"/>
    </location>
    <ligand>
        <name>ATP</name>
        <dbReference type="ChEBI" id="CHEBI:30616"/>
    </ligand>
</feature>
<comment type="function">
    <text evidence="9">Catalyzes the formation of N(4)-acetylcytidine (ac(4)C) at the wobble position of tRNA(Met), by using acetyl-CoA as an acetyl donor and ATP (or GTP).</text>
</comment>
<dbReference type="Pfam" id="PF08351">
    <property type="entry name" value="TmcA_N"/>
    <property type="match status" value="1"/>
</dbReference>
<dbReference type="Pfam" id="PF17176">
    <property type="entry name" value="tRNA_bind_3"/>
    <property type="match status" value="1"/>
</dbReference>
<dbReference type="Pfam" id="PF13718">
    <property type="entry name" value="GNAT_acetyltr_2"/>
    <property type="match status" value="2"/>
</dbReference>
<keyword evidence="1 9" id="KW-0963">Cytoplasm</keyword>
<evidence type="ECO:0000256" key="3">
    <source>
        <dbReference type="ARBA" id="ARBA00022679"/>
    </source>
</evidence>
<dbReference type="GO" id="GO:1990883">
    <property type="term" value="F:18S rRNA cytidine N-acetyltransferase activity"/>
    <property type="evidence" value="ECO:0007669"/>
    <property type="project" value="TreeGrafter"/>
</dbReference>
<dbReference type="Gene3D" id="3.40.630.30">
    <property type="match status" value="1"/>
</dbReference>
<evidence type="ECO:0000256" key="9">
    <source>
        <dbReference type="HAMAP-Rule" id="MF_01886"/>
    </source>
</evidence>
<feature type="domain" description="N-acetyltransferase" evidence="10">
    <location>
        <begin position="414"/>
        <end position="592"/>
    </location>
</feature>
<dbReference type="HOGENOM" id="CLU_004652_1_1_6"/>
<evidence type="ECO:0000256" key="7">
    <source>
        <dbReference type="ARBA" id="ARBA00022884"/>
    </source>
</evidence>
<comment type="caution">
    <text evidence="11">The sequence shown here is derived from an EMBL/GenBank/DDBJ whole genome shotgun (WGS) entry which is preliminary data.</text>
</comment>
<evidence type="ECO:0000256" key="1">
    <source>
        <dbReference type="ARBA" id="ARBA00022490"/>
    </source>
</evidence>
<dbReference type="GO" id="GO:0005737">
    <property type="term" value="C:cytoplasm"/>
    <property type="evidence" value="ECO:0007669"/>
    <property type="project" value="UniProtKB-SubCell"/>
</dbReference>
<dbReference type="PANTHER" id="PTHR10925">
    <property type="entry name" value="N-ACETYLTRANSFERASE 10"/>
    <property type="match status" value="1"/>
</dbReference>
<evidence type="ECO:0000256" key="5">
    <source>
        <dbReference type="ARBA" id="ARBA00022741"/>
    </source>
</evidence>
<comment type="subcellular location">
    <subcellularLocation>
        <location evidence="9">Cytoplasm</location>
    </subcellularLocation>
</comment>
<accession>R8ATZ4</accession>
<dbReference type="InterPro" id="IPR016181">
    <property type="entry name" value="Acyl_CoA_acyltransferase"/>
</dbReference>
<protein>
    <recommendedName>
        <fullName evidence="9">tRNA(Met) cytidine acetyltransferase TmcA</fullName>
        <ecNumber evidence="9">2.3.1.193</ecNumber>
    </recommendedName>
</protein>
<keyword evidence="7 9" id="KW-0694">RNA-binding</keyword>
<dbReference type="EC" id="2.3.1.193" evidence="9"/>
<dbReference type="SUPFAM" id="SSF52540">
    <property type="entry name" value="P-loop containing nucleoside triphosphate hydrolases"/>
    <property type="match status" value="1"/>
</dbReference>
<evidence type="ECO:0000256" key="8">
    <source>
        <dbReference type="ARBA" id="ARBA00023315"/>
    </source>
</evidence>
<feature type="binding site" evidence="9">
    <location>
        <position position="567"/>
    </location>
    <ligand>
        <name>acetyl-CoA</name>
        <dbReference type="ChEBI" id="CHEBI:57288"/>
    </ligand>
</feature>
<comment type="caution">
    <text evidence="9">Lacks conserved residue(s) required for the propagation of feature annotation.</text>
</comment>
<dbReference type="Proteomes" id="UP000014012">
    <property type="component" value="Unassembled WGS sequence"/>
</dbReference>
<feature type="binding site" evidence="9">
    <location>
        <position position="362"/>
    </location>
    <ligand>
        <name>ATP</name>
        <dbReference type="ChEBI" id="CHEBI:30616"/>
    </ligand>
</feature>
<dbReference type="PROSITE" id="PS51186">
    <property type="entry name" value="GNAT"/>
    <property type="match status" value="1"/>
</dbReference>
<dbReference type="GO" id="GO:0051391">
    <property type="term" value="P:tRNA acetylation"/>
    <property type="evidence" value="ECO:0007669"/>
    <property type="project" value="UniProtKB-UniRule"/>
</dbReference>
<keyword evidence="6 9" id="KW-0067">ATP-binding</keyword>
<dbReference type="HAMAP" id="MF_01886">
    <property type="entry name" value="tRNA_acetyltr_TmcA"/>
    <property type="match status" value="1"/>
</dbReference>
<dbReference type="GO" id="GO:0002101">
    <property type="term" value="P:tRNA wobble cytosine modification"/>
    <property type="evidence" value="ECO:0007669"/>
    <property type="project" value="UniProtKB-UniRule"/>
</dbReference>
<keyword evidence="5 9" id="KW-0547">Nucleotide-binding</keyword>
<keyword evidence="12" id="KW-1185">Reference proteome</keyword>
<dbReference type="Gene3D" id="3.40.50.11040">
    <property type="match status" value="1"/>
</dbReference>
<dbReference type="InterPro" id="IPR000182">
    <property type="entry name" value="GNAT_dom"/>
</dbReference>
<dbReference type="InterPro" id="IPR032672">
    <property type="entry name" value="TmcA/NAT10/Kre33"/>
</dbReference>
<dbReference type="CDD" id="cd04301">
    <property type="entry name" value="NAT_SF"/>
    <property type="match status" value="1"/>
</dbReference>
<comment type="catalytic activity">
    <reaction evidence="9">
        <text>cytidine(34) in elongator tRNA(Met) + acetyl-CoA + ATP + H2O = N(4)-acetylcytidine(34) in elongator tRNA(Met) + ADP + phosphate + CoA + H(+)</text>
        <dbReference type="Rhea" id="RHEA:43788"/>
        <dbReference type="Rhea" id="RHEA-COMP:10693"/>
        <dbReference type="Rhea" id="RHEA-COMP:10694"/>
        <dbReference type="ChEBI" id="CHEBI:15377"/>
        <dbReference type="ChEBI" id="CHEBI:15378"/>
        <dbReference type="ChEBI" id="CHEBI:30616"/>
        <dbReference type="ChEBI" id="CHEBI:43474"/>
        <dbReference type="ChEBI" id="CHEBI:57287"/>
        <dbReference type="ChEBI" id="CHEBI:57288"/>
        <dbReference type="ChEBI" id="CHEBI:74900"/>
        <dbReference type="ChEBI" id="CHEBI:82748"/>
        <dbReference type="ChEBI" id="CHEBI:456216"/>
        <dbReference type="EC" id="2.3.1.193"/>
    </reaction>
</comment>
<dbReference type="GO" id="GO:0005524">
    <property type="term" value="F:ATP binding"/>
    <property type="evidence" value="ECO:0007669"/>
    <property type="project" value="UniProtKB-UniRule"/>
</dbReference>
<dbReference type="InterPro" id="IPR038321">
    <property type="entry name" value="TmcA_C_sf"/>
</dbReference>
<name>R8ATZ4_PLESH</name>
<dbReference type="GO" id="GO:0000049">
    <property type="term" value="F:tRNA binding"/>
    <property type="evidence" value="ECO:0007669"/>
    <property type="project" value="UniProtKB-UniRule"/>
</dbReference>
<proteinExistence type="inferred from homology"/>
<evidence type="ECO:0000256" key="6">
    <source>
        <dbReference type="ARBA" id="ARBA00022840"/>
    </source>
</evidence>
<dbReference type="Gene3D" id="1.20.120.890">
    <property type="entry name" value="tRNA(Met) cytidine acetyltransferase, tail domain"/>
    <property type="match status" value="1"/>
</dbReference>
<dbReference type="PATRIC" id="fig|1315976.3.peg.694"/>
<evidence type="ECO:0000313" key="11">
    <source>
        <dbReference type="EMBL" id="EON89796.1"/>
    </source>
</evidence>
<organism evidence="11 12">
    <name type="scientific">Plesiomonas shigelloides 302-73</name>
    <dbReference type="NCBI Taxonomy" id="1315976"/>
    <lineage>
        <taxon>Bacteria</taxon>
        <taxon>Pseudomonadati</taxon>
        <taxon>Pseudomonadota</taxon>
        <taxon>Gammaproteobacteria</taxon>
        <taxon>Enterobacterales</taxon>
        <taxon>Enterobacteriaceae</taxon>
        <taxon>Plesiomonas</taxon>
    </lineage>
</organism>
<dbReference type="GO" id="GO:1904812">
    <property type="term" value="P:rRNA acetylation involved in maturation of SSU-rRNA"/>
    <property type="evidence" value="ECO:0007669"/>
    <property type="project" value="TreeGrafter"/>
</dbReference>
<dbReference type="RefSeq" id="WP_010862347.1">
    <property type="nucleotide sequence ID" value="NZ_KB944507.1"/>
</dbReference>
<dbReference type="EMBL" id="AQQO01000026">
    <property type="protein sequence ID" value="EON89796.1"/>
    <property type="molecule type" value="Genomic_DNA"/>
</dbReference>
<dbReference type="AlphaFoldDB" id="R8ATZ4"/>
<keyword evidence="4 9" id="KW-0819">tRNA processing</keyword>
<dbReference type="STRING" id="703.SAMEA2665130_00695"/>
<dbReference type="InterPro" id="IPR027417">
    <property type="entry name" value="P-loop_NTPase"/>
</dbReference>
<dbReference type="InterPro" id="IPR013562">
    <property type="entry name" value="TmcA/NAT10_N"/>
</dbReference>
<keyword evidence="3 9" id="KW-0808">Transferase</keyword>
<keyword evidence="2 9" id="KW-0820">tRNA-binding</keyword>
<comment type="similarity">
    <text evidence="9">Belongs to the TmcA family.</text>
</comment>
<dbReference type="InterPro" id="IPR024914">
    <property type="entry name" value="tRNA_acetyltr_TmcA"/>
</dbReference>
<evidence type="ECO:0000259" key="10">
    <source>
        <dbReference type="PROSITE" id="PS51186"/>
    </source>
</evidence>
<evidence type="ECO:0000313" key="12">
    <source>
        <dbReference type="Proteomes" id="UP000014012"/>
    </source>
</evidence>
<dbReference type="PANTHER" id="PTHR10925:SF5">
    <property type="entry name" value="RNA CYTIDINE ACETYLTRANSFERASE"/>
    <property type="match status" value="1"/>
</dbReference>
<feature type="binding site" evidence="9">
    <location>
        <begin position="520"/>
        <end position="522"/>
    </location>
    <ligand>
        <name>acetyl-CoA</name>
        <dbReference type="ChEBI" id="CHEBI:57288"/>
    </ligand>
</feature>
<keyword evidence="8 9" id="KW-0012">Acyltransferase</keyword>
<dbReference type="SUPFAM" id="SSF55729">
    <property type="entry name" value="Acyl-CoA N-acyltransferases (Nat)"/>
    <property type="match status" value="1"/>
</dbReference>
<evidence type="ECO:0000256" key="2">
    <source>
        <dbReference type="ARBA" id="ARBA00022555"/>
    </source>
</evidence>
<dbReference type="FunFam" id="3.40.50.300:FF:001011">
    <property type="entry name" value="tRNA(Met) cytidine acetyltransferase TmcA"/>
    <property type="match status" value="1"/>
</dbReference>
<sequence>MDIQLQQMTDELRQCGHRQLCCLSGSAAWTAAQAQRFLHALPGDWLQLVPDLPAPNMASADSVLPFGMATPALSFRAARTLLGQELTHALFDARQGLDAEALAIVAGALAAGSWLLLLVPDWQQWPTTPDCDSVRWSEQPRAIATPNFVRHCQQTLRQSPALLWREGSSGESVPAFEANTRPSSLKRHAAASTRWSAPNGQPTADQQRLLQQLLHGEPGIYCLTADRGRGKSTLAGMLALRWGAVHPNATLWVTAPKRAACEQLLQRSGEQTEFIAPDALLARCQQAASTRAPLADWLIVDEAAALPAPQLRALLPYFRRCLLLTTVQGYEGTGRGFLLKFCAELQASGAPWHALSLSAPVRWAVGDPLEATIADLLLLDAEQQLAPASVHSLPADCAPASPPVSGISVQPYQAAQLAAEPALLQRFYGLLTGAHYRTSPLDLRRLLDAPQQQFWLAQTPEQQVPAATWLVPEGGLSAELAQAIWRGERRPRGNLLVQSLAAHAGVAHACQLRSLRVSRIAVLPDWRRLGLASSLLETVWAAAMQQQQDFVSVSFGFTPALWAFWQRSGFHLVRIGTQKEASSGCYAAMAIRPCSSAGQQLLVQAQADFARRWPHQVTADWMDWPAEYALDEVSHSQETHARNIASVDWSLDCTDWRELQGFAYAHRPIEASWAALQRLLRLASPEPLPLLSRRLLQRQSVAHIVRECGLHGQKAWLQACRQEVAAYLQSHGISPLG</sequence>
<dbReference type="GO" id="GO:0051392">
    <property type="term" value="F:tRNA cytidine N4-acetyltransferase activity"/>
    <property type="evidence" value="ECO:0007669"/>
    <property type="project" value="UniProtKB-UniRule"/>
</dbReference>
<dbReference type="Pfam" id="PF05127">
    <property type="entry name" value="NAT10_TcmA_helicase"/>
    <property type="match status" value="1"/>
</dbReference>
<evidence type="ECO:0000256" key="4">
    <source>
        <dbReference type="ARBA" id="ARBA00022694"/>
    </source>
</evidence>
<gene>
    <name evidence="9" type="primary">tmcA</name>
    <name evidence="11" type="ORF">PLESHI_03566</name>
</gene>
<dbReference type="InterPro" id="IPR033442">
    <property type="entry name" value="TmcA_tRNA_bind"/>
</dbReference>
<reference evidence="11 12" key="1">
    <citation type="journal article" date="2013" name="Genome Announc.">
        <title>Genome Sequence of Plesiomonas shigelloides Strain 302-73 (Serotype O1).</title>
        <authorList>
            <person name="Pique N."/>
            <person name="Aquilini E."/>
            <person name="Alioto T."/>
            <person name="Minana-Galbis D."/>
            <person name="Tomas J.M."/>
        </authorList>
    </citation>
    <scope>NUCLEOTIDE SEQUENCE [LARGE SCALE GENOMIC DNA]</scope>
    <source>
        <strain evidence="11 12">302-73</strain>
    </source>
</reference>
<dbReference type="InterPro" id="IPR007807">
    <property type="entry name" value="TcmA/NAT10_helicase"/>
</dbReference>
<dbReference type="Gene3D" id="3.40.50.300">
    <property type="entry name" value="P-loop containing nucleotide triphosphate hydrolases"/>
    <property type="match status" value="1"/>
</dbReference>